<gene>
    <name evidence="1" type="ORF">LCGC14_3043810</name>
</gene>
<organism evidence="1">
    <name type="scientific">marine sediment metagenome</name>
    <dbReference type="NCBI Taxonomy" id="412755"/>
    <lineage>
        <taxon>unclassified sequences</taxon>
        <taxon>metagenomes</taxon>
        <taxon>ecological metagenomes</taxon>
    </lineage>
</organism>
<evidence type="ECO:0000313" key="1">
    <source>
        <dbReference type="EMBL" id="KKK58502.1"/>
    </source>
</evidence>
<accession>A0A0F8WNQ9</accession>
<dbReference type="EMBL" id="LAZR01063950">
    <property type="protein sequence ID" value="KKK58502.1"/>
    <property type="molecule type" value="Genomic_DNA"/>
</dbReference>
<proteinExistence type="predicted"/>
<sequence length="68" mass="7980">MDNIFIAPNGKKYTCIVYAIDEFQSGHEWYGFEDAGDGEYFGFIHGESHRFDYFNINELRESNIPVYT</sequence>
<name>A0A0F8WNQ9_9ZZZZ</name>
<reference evidence="1" key="1">
    <citation type="journal article" date="2015" name="Nature">
        <title>Complex archaea that bridge the gap between prokaryotes and eukaryotes.</title>
        <authorList>
            <person name="Spang A."/>
            <person name="Saw J.H."/>
            <person name="Jorgensen S.L."/>
            <person name="Zaremba-Niedzwiedzka K."/>
            <person name="Martijn J."/>
            <person name="Lind A.E."/>
            <person name="van Eijk R."/>
            <person name="Schleper C."/>
            <person name="Guy L."/>
            <person name="Ettema T.J."/>
        </authorList>
    </citation>
    <scope>NUCLEOTIDE SEQUENCE</scope>
</reference>
<dbReference type="AlphaFoldDB" id="A0A0F8WNQ9"/>
<feature type="non-terminal residue" evidence="1">
    <location>
        <position position="68"/>
    </location>
</feature>
<protein>
    <submittedName>
        <fullName evidence="1">Uncharacterized protein</fullName>
    </submittedName>
</protein>
<comment type="caution">
    <text evidence="1">The sequence shown here is derived from an EMBL/GenBank/DDBJ whole genome shotgun (WGS) entry which is preliminary data.</text>
</comment>